<name>A0ACB8QPN7_9AGAM</name>
<evidence type="ECO:0000313" key="2">
    <source>
        <dbReference type="Proteomes" id="UP000814128"/>
    </source>
</evidence>
<gene>
    <name evidence="1" type="ORF">K488DRAFT_84799</name>
</gene>
<dbReference type="EMBL" id="MU273516">
    <property type="protein sequence ID" value="KAI0033603.1"/>
    <property type="molecule type" value="Genomic_DNA"/>
</dbReference>
<proteinExistence type="predicted"/>
<sequence length="356" mass="37771">MVVYAAEQAVAIAAVRRACTLTTAVFNNLVKGETLVKGDKSPVTVADLSAQAVVNTILLHAFPSDPIVGEEDAADLRENKVLCARVIELANEVLSVPPSELAEEKASWGLGEHRSEGEVLQAIDRGNYEGGRAGRMWTLDPIDGTKGFLRGGQYAVCLALINDGRVELGVIGCPNLPLDPAIPDGPAGALFVATRGRGAFQYPLSTVVGSKIPPVSLRMPSLPFENLSFLESVEKAHAALDTNAKIAQLLGVKCEPVRMDSQAKYAALARGDSSGGVYLRLPANTEYREKIWDHAPGSLLVEEAGGIISDAFGKPLDFGAGRFLGKHYGVVGAGKEIHQKLLEGVQQILKEEGKLA</sequence>
<evidence type="ECO:0000313" key="1">
    <source>
        <dbReference type="EMBL" id="KAI0033603.1"/>
    </source>
</evidence>
<reference evidence="1" key="1">
    <citation type="submission" date="2021-02" db="EMBL/GenBank/DDBJ databases">
        <authorList>
            <consortium name="DOE Joint Genome Institute"/>
            <person name="Ahrendt S."/>
            <person name="Looney B.P."/>
            <person name="Miyauchi S."/>
            <person name="Morin E."/>
            <person name="Drula E."/>
            <person name="Courty P.E."/>
            <person name="Chicoki N."/>
            <person name="Fauchery L."/>
            <person name="Kohler A."/>
            <person name="Kuo A."/>
            <person name="Labutti K."/>
            <person name="Pangilinan J."/>
            <person name="Lipzen A."/>
            <person name="Riley R."/>
            <person name="Andreopoulos W."/>
            <person name="He G."/>
            <person name="Johnson J."/>
            <person name="Barry K.W."/>
            <person name="Grigoriev I.V."/>
            <person name="Nagy L."/>
            <person name="Hibbett D."/>
            <person name="Henrissat B."/>
            <person name="Matheny P.B."/>
            <person name="Labbe J."/>
            <person name="Martin F."/>
        </authorList>
    </citation>
    <scope>NUCLEOTIDE SEQUENCE</scope>
    <source>
        <strain evidence="1">EC-137</strain>
    </source>
</reference>
<accession>A0ACB8QPN7</accession>
<dbReference type="Proteomes" id="UP000814128">
    <property type="component" value="Unassembled WGS sequence"/>
</dbReference>
<protein>
    <submittedName>
        <fullName evidence="1">3',5'-bisphosphate nucleotidase</fullName>
    </submittedName>
</protein>
<keyword evidence="2" id="KW-1185">Reference proteome</keyword>
<comment type="caution">
    <text evidence="1">The sequence shown here is derived from an EMBL/GenBank/DDBJ whole genome shotgun (WGS) entry which is preliminary data.</text>
</comment>
<organism evidence="1 2">
    <name type="scientific">Vararia minispora EC-137</name>
    <dbReference type="NCBI Taxonomy" id="1314806"/>
    <lineage>
        <taxon>Eukaryota</taxon>
        <taxon>Fungi</taxon>
        <taxon>Dikarya</taxon>
        <taxon>Basidiomycota</taxon>
        <taxon>Agaricomycotina</taxon>
        <taxon>Agaricomycetes</taxon>
        <taxon>Russulales</taxon>
        <taxon>Lachnocladiaceae</taxon>
        <taxon>Vararia</taxon>
    </lineage>
</organism>
<reference evidence="1" key="2">
    <citation type="journal article" date="2022" name="New Phytol.">
        <title>Evolutionary transition to the ectomycorrhizal habit in the genomes of a hyperdiverse lineage of mushroom-forming fungi.</title>
        <authorList>
            <person name="Looney B."/>
            <person name="Miyauchi S."/>
            <person name="Morin E."/>
            <person name="Drula E."/>
            <person name="Courty P.E."/>
            <person name="Kohler A."/>
            <person name="Kuo A."/>
            <person name="LaButti K."/>
            <person name="Pangilinan J."/>
            <person name="Lipzen A."/>
            <person name="Riley R."/>
            <person name="Andreopoulos W."/>
            <person name="He G."/>
            <person name="Johnson J."/>
            <person name="Nolan M."/>
            <person name="Tritt A."/>
            <person name="Barry K.W."/>
            <person name="Grigoriev I.V."/>
            <person name="Nagy L.G."/>
            <person name="Hibbett D."/>
            <person name="Henrissat B."/>
            <person name="Matheny P.B."/>
            <person name="Labbe J."/>
            <person name="Martin F.M."/>
        </authorList>
    </citation>
    <scope>NUCLEOTIDE SEQUENCE</scope>
    <source>
        <strain evidence="1">EC-137</strain>
    </source>
</reference>